<proteinExistence type="predicted"/>
<feature type="compositionally biased region" description="Basic and acidic residues" evidence="1">
    <location>
        <begin position="388"/>
        <end position="399"/>
    </location>
</feature>
<protein>
    <recommendedName>
        <fullName evidence="4">Nucleotidyltransferase family protein</fullName>
    </recommendedName>
</protein>
<dbReference type="Proteomes" id="UP000053413">
    <property type="component" value="Unassembled WGS sequence"/>
</dbReference>
<dbReference type="EMBL" id="LLZJ01000412">
    <property type="protein sequence ID" value="KUL44550.1"/>
    <property type="molecule type" value="Genomic_DNA"/>
</dbReference>
<dbReference type="AlphaFoldDB" id="A0A0X3VIU3"/>
<evidence type="ECO:0008006" key="4">
    <source>
        <dbReference type="Google" id="ProtNLM"/>
    </source>
</evidence>
<reference evidence="3" key="1">
    <citation type="submission" date="2015-10" db="EMBL/GenBank/DDBJ databases">
        <authorList>
            <person name="Ju K.-S."/>
            <person name="Doroghazi J.R."/>
            <person name="Metcalf W.W."/>
        </authorList>
    </citation>
    <scope>NUCLEOTIDE SEQUENCE [LARGE SCALE GENOMIC DNA]</scope>
    <source>
        <strain evidence="3">NRRL F-8817</strain>
    </source>
</reference>
<evidence type="ECO:0000313" key="2">
    <source>
        <dbReference type="EMBL" id="KUL44550.1"/>
    </source>
</evidence>
<dbReference type="OrthoDB" id="3398872at2"/>
<evidence type="ECO:0000313" key="3">
    <source>
        <dbReference type="Proteomes" id="UP000053413"/>
    </source>
</evidence>
<evidence type="ECO:0000256" key="1">
    <source>
        <dbReference type="SAM" id="MobiDB-lite"/>
    </source>
</evidence>
<accession>A0A0X3VIU3</accession>
<sequence>MPDTRVPAAFPELQMGVLVPASPIAETLDRIASLVRRGERPLDRVADVIRRNRVVLIAADHLATASDGAELARELEPFVAERIRRAAAQDAATGLLDRLGTELGIPVWGIKGLSSRADYPEPKLRELRDADVCVAGAEEALALADRLRRHGYRTDHGELPWIKQTTDRRPYGQYKLTGPSGFAAVDIHFGPGYSTGHCGLLPLPAPTEPGLRPLPQVANLRPMLGNSGGDVHITLKDVNDLWVAARTLGPAEVGALAADARTAVLGGHLADIARVVLEITRTDAGQREVLEALIAAGPRRAARPVVATGLMARTAPVRVLRTTGRAFGQAGAHTRSLPARAGAVLGALAFYALPTRPRVVAAPALSRRPAPWRCVRLVPLELARTLDREGTDAGDRWPGDRLTPAAAPTTPASDAEGRTGSGAPEGGLRWSAGHRTLTYGSSVFVSTVWGVLPRAVVRATGKAGR</sequence>
<organism evidence="2 3">
    <name type="scientific">Streptomyces violaceusniger</name>
    <dbReference type="NCBI Taxonomy" id="68280"/>
    <lineage>
        <taxon>Bacteria</taxon>
        <taxon>Bacillati</taxon>
        <taxon>Actinomycetota</taxon>
        <taxon>Actinomycetes</taxon>
        <taxon>Kitasatosporales</taxon>
        <taxon>Streptomycetaceae</taxon>
        <taxon>Streptomyces</taxon>
        <taxon>Streptomyces violaceusniger group</taxon>
    </lineage>
</organism>
<comment type="caution">
    <text evidence="2">The sequence shown here is derived from an EMBL/GenBank/DDBJ whole genome shotgun (WGS) entry which is preliminary data.</text>
</comment>
<name>A0A0X3VIU3_STRVO</name>
<dbReference type="Pfam" id="PF14907">
    <property type="entry name" value="NTP_transf_5"/>
    <property type="match status" value="1"/>
</dbReference>
<dbReference type="InterPro" id="IPR039498">
    <property type="entry name" value="NTP_transf_5"/>
</dbReference>
<feature type="region of interest" description="Disordered" evidence="1">
    <location>
        <begin position="388"/>
        <end position="429"/>
    </location>
</feature>
<gene>
    <name evidence="2" type="ORF">ADL28_40050</name>
</gene>
<feature type="compositionally biased region" description="Low complexity" evidence="1">
    <location>
        <begin position="403"/>
        <end position="412"/>
    </location>
</feature>
<dbReference type="RefSeq" id="WP_059148733.1">
    <property type="nucleotide sequence ID" value="NZ_JBIVUI010000045.1"/>
</dbReference>